<dbReference type="Pfam" id="PF03717">
    <property type="entry name" value="PBP_dimer"/>
    <property type="match status" value="1"/>
</dbReference>
<sequence>MGRRAIDTRKKIKIGTRTMFLRIFCVFAVIICAAMFLVGRIFYLNKTKGKTYERKVLSQKSYSTNEIAYRRGDITDRNGNKLATSKKVYDLVLDPQLILEDDKYVDATAKALEKVFEISNSAFNKILKEKSDVRYYVMKDYKGLKKEKVKAFKALAKKDKNIKGVTFDERYKRYYPYSTVGSKVVGFCSTDNTGVWGIESRYNSSLNGVSGRRYGYFNTDLDLVETVNEPTNGNNITSTIDVNVQGILERHMNTFQKNTGSKNMGCIIMNPQNGEIYAMSSYPEYNLNNPRDLSAFYSPEKIDKMSDKKKTENLNKIWRNYCISDAYEPGSTFKPMTVAACLDEGVTTGSRAYHCDGYQVINGVRIKCVAYSRGGHGTINICQSLMESCNDVLMQLGADLGKRKFLQYVNEFGFGKKTGIDLPGEATGGVFTNDTMHAVELATSSFGQGQTVTMIQMAAAFSSVINGGNYYEPHVVKEVKSENGAVLESNDNALVRRVITENTSKKLRKYLYKTVEEGTALPAKVAGYQIGGKTGTAEKHPTGRGNYLVSFIGFATKDNPEVMIYVTIDEPHVADQAHSTYATQFSSEVLKEVLPVLGMYQDSSTKKADKTKASDIKLPSTKEAPDGGYSDGTYSVAGDQTDGTDTANTASPVPSAE</sequence>
<evidence type="ECO:0000259" key="6">
    <source>
        <dbReference type="Pfam" id="PF00905"/>
    </source>
</evidence>
<feature type="domain" description="Penicillin-binding protein dimerisation" evidence="7">
    <location>
        <begin position="70"/>
        <end position="218"/>
    </location>
</feature>
<comment type="caution">
    <text evidence="8">The sequence shown here is derived from an EMBL/GenBank/DDBJ whole genome shotgun (WGS) entry which is preliminary data.</text>
</comment>
<keyword evidence="5" id="KW-1133">Transmembrane helix</keyword>
<evidence type="ECO:0000256" key="5">
    <source>
        <dbReference type="SAM" id="Phobius"/>
    </source>
</evidence>
<feature type="compositionally biased region" description="Basic and acidic residues" evidence="4">
    <location>
        <begin position="604"/>
        <end position="615"/>
    </location>
</feature>
<dbReference type="RefSeq" id="WP_249305591.1">
    <property type="nucleotide sequence ID" value="NZ_JACRSW010000035.1"/>
</dbReference>
<keyword evidence="9" id="KW-1185">Reference proteome</keyword>
<evidence type="ECO:0000259" key="7">
    <source>
        <dbReference type="Pfam" id="PF03717"/>
    </source>
</evidence>
<gene>
    <name evidence="8" type="ORF">H8700_10530</name>
</gene>
<protein>
    <submittedName>
        <fullName evidence="8">Peptidoglycan glycosyltransferase</fullName>
    </submittedName>
</protein>
<dbReference type="PANTHER" id="PTHR30627:SF1">
    <property type="entry name" value="PEPTIDOGLYCAN D,D-TRANSPEPTIDASE FTSI"/>
    <property type="match status" value="1"/>
</dbReference>
<dbReference type="Pfam" id="PF00905">
    <property type="entry name" value="Transpeptidase"/>
    <property type="match status" value="1"/>
</dbReference>
<dbReference type="InterPro" id="IPR001460">
    <property type="entry name" value="PCN-bd_Tpept"/>
</dbReference>
<accession>A0ABR7MWH6</accession>
<dbReference type="EMBL" id="JACRSW010000035">
    <property type="protein sequence ID" value="MBC8558137.1"/>
    <property type="molecule type" value="Genomic_DNA"/>
</dbReference>
<feature type="domain" description="Penicillin-binding protein transpeptidase" evidence="6">
    <location>
        <begin position="265"/>
        <end position="590"/>
    </location>
</feature>
<comment type="similarity">
    <text evidence="2">Belongs to the transpeptidase family.</text>
</comment>
<evidence type="ECO:0000256" key="3">
    <source>
        <dbReference type="ARBA" id="ARBA00023136"/>
    </source>
</evidence>
<dbReference type="SUPFAM" id="SSF56519">
    <property type="entry name" value="Penicillin binding protein dimerisation domain"/>
    <property type="match status" value="1"/>
</dbReference>
<dbReference type="InterPro" id="IPR012338">
    <property type="entry name" value="Beta-lactam/transpept-like"/>
</dbReference>
<dbReference type="Gene3D" id="3.90.1310.10">
    <property type="entry name" value="Penicillin-binding protein 2a (Domain 2)"/>
    <property type="match status" value="1"/>
</dbReference>
<feature type="transmembrane region" description="Helical" evidence="5">
    <location>
        <begin position="20"/>
        <end position="43"/>
    </location>
</feature>
<keyword evidence="5" id="KW-0812">Transmembrane</keyword>
<keyword evidence="3 5" id="KW-0472">Membrane</keyword>
<dbReference type="InterPro" id="IPR005311">
    <property type="entry name" value="PBP_dimer"/>
</dbReference>
<feature type="region of interest" description="Disordered" evidence="4">
    <location>
        <begin position="604"/>
        <end position="657"/>
    </location>
</feature>
<dbReference type="Proteomes" id="UP000637513">
    <property type="component" value="Unassembled WGS sequence"/>
</dbReference>
<evidence type="ECO:0000256" key="2">
    <source>
        <dbReference type="ARBA" id="ARBA00007171"/>
    </source>
</evidence>
<evidence type="ECO:0000256" key="4">
    <source>
        <dbReference type="SAM" id="MobiDB-lite"/>
    </source>
</evidence>
<dbReference type="InterPro" id="IPR050515">
    <property type="entry name" value="Beta-lactam/transpept"/>
</dbReference>
<dbReference type="SUPFAM" id="SSF56601">
    <property type="entry name" value="beta-lactamase/transpeptidase-like"/>
    <property type="match status" value="1"/>
</dbReference>
<evidence type="ECO:0000313" key="9">
    <source>
        <dbReference type="Proteomes" id="UP000637513"/>
    </source>
</evidence>
<proteinExistence type="inferred from homology"/>
<dbReference type="PANTHER" id="PTHR30627">
    <property type="entry name" value="PEPTIDOGLYCAN D,D-TRANSPEPTIDASE"/>
    <property type="match status" value="1"/>
</dbReference>
<reference evidence="8 9" key="1">
    <citation type="submission" date="2020-08" db="EMBL/GenBank/DDBJ databases">
        <title>Genome public.</title>
        <authorList>
            <person name="Liu C."/>
            <person name="Sun Q."/>
        </authorList>
    </citation>
    <scope>NUCLEOTIDE SEQUENCE [LARGE SCALE GENOMIC DNA]</scope>
    <source>
        <strain evidence="8 9">BX3</strain>
    </source>
</reference>
<dbReference type="InterPro" id="IPR036138">
    <property type="entry name" value="PBP_dimer_sf"/>
</dbReference>
<evidence type="ECO:0000313" key="8">
    <source>
        <dbReference type="EMBL" id="MBC8558137.1"/>
    </source>
</evidence>
<name>A0ABR7MWH6_9FIRM</name>
<feature type="compositionally biased region" description="Polar residues" evidence="4">
    <location>
        <begin position="641"/>
        <end position="657"/>
    </location>
</feature>
<evidence type="ECO:0000256" key="1">
    <source>
        <dbReference type="ARBA" id="ARBA00004370"/>
    </source>
</evidence>
<comment type="subcellular location">
    <subcellularLocation>
        <location evidence="1">Membrane</location>
    </subcellularLocation>
</comment>
<dbReference type="Gene3D" id="3.40.710.10">
    <property type="entry name" value="DD-peptidase/beta-lactamase superfamily"/>
    <property type="match status" value="1"/>
</dbReference>
<organism evidence="8 9">
    <name type="scientific">Jutongia hominis</name>
    <dbReference type="NCBI Taxonomy" id="2763664"/>
    <lineage>
        <taxon>Bacteria</taxon>
        <taxon>Bacillati</taxon>
        <taxon>Bacillota</taxon>
        <taxon>Clostridia</taxon>
        <taxon>Lachnospirales</taxon>
        <taxon>Lachnospiraceae</taxon>
        <taxon>Jutongia</taxon>
    </lineage>
</organism>